<comment type="cofactor">
    <cofactor evidence="1">
        <name>Mg(2+)</name>
        <dbReference type="ChEBI" id="CHEBI:18420"/>
    </cofactor>
</comment>
<proteinExistence type="inferred from homology"/>
<dbReference type="SUPFAM" id="SSF47819">
    <property type="entry name" value="HRDC-like"/>
    <property type="match status" value="1"/>
</dbReference>
<dbReference type="InterPro" id="IPR011545">
    <property type="entry name" value="DEAD/DEAH_box_helicase_dom"/>
</dbReference>
<keyword evidence="8 20" id="KW-0347">Helicase</keyword>
<keyword evidence="13" id="KW-0234">DNA repair</keyword>
<keyword evidence="5" id="KW-0547">Nucleotide-binding</keyword>
<evidence type="ECO:0000256" key="7">
    <source>
        <dbReference type="ARBA" id="ARBA00022801"/>
    </source>
</evidence>
<dbReference type="EC" id="5.6.2.4" evidence="16"/>
<organism evidence="20 21">
    <name type="scientific">Halobacteriovorax marinus (strain ATCC BAA-682 / DSM 15412 / SJ)</name>
    <name type="common">Bacteriovorax marinus</name>
    <dbReference type="NCBI Taxonomy" id="862908"/>
    <lineage>
        <taxon>Bacteria</taxon>
        <taxon>Pseudomonadati</taxon>
        <taxon>Bdellovibrionota</taxon>
        <taxon>Bacteriovoracia</taxon>
        <taxon>Bacteriovoracales</taxon>
        <taxon>Halobacteriovoraceae</taxon>
        <taxon>Halobacteriovorax</taxon>
    </lineage>
</organism>
<dbReference type="PROSITE" id="PS51194">
    <property type="entry name" value="HELICASE_CTER"/>
    <property type="match status" value="1"/>
</dbReference>
<evidence type="ECO:0000256" key="1">
    <source>
        <dbReference type="ARBA" id="ARBA00001946"/>
    </source>
</evidence>
<comment type="cofactor">
    <cofactor evidence="2">
        <name>Zn(2+)</name>
        <dbReference type="ChEBI" id="CHEBI:29105"/>
    </cofactor>
</comment>
<dbReference type="GO" id="GO:0016787">
    <property type="term" value="F:hydrolase activity"/>
    <property type="evidence" value="ECO:0007669"/>
    <property type="project" value="UniProtKB-KW"/>
</dbReference>
<dbReference type="GO" id="GO:0006260">
    <property type="term" value="P:DNA replication"/>
    <property type="evidence" value="ECO:0007669"/>
    <property type="project" value="InterPro"/>
</dbReference>
<keyword evidence="12" id="KW-0233">DNA recombination</keyword>
<keyword evidence="4" id="KW-0479">Metal-binding</keyword>
<dbReference type="InterPro" id="IPR036388">
    <property type="entry name" value="WH-like_DNA-bd_sf"/>
</dbReference>
<dbReference type="eggNOG" id="COG0514">
    <property type="taxonomic scope" value="Bacteria"/>
</dbReference>
<evidence type="ECO:0000313" key="21">
    <source>
        <dbReference type="Proteomes" id="UP000008963"/>
    </source>
</evidence>
<dbReference type="PANTHER" id="PTHR13710">
    <property type="entry name" value="DNA HELICASE RECQ FAMILY MEMBER"/>
    <property type="match status" value="1"/>
</dbReference>
<dbReference type="FunFam" id="3.40.50.300:FF:000296">
    <property type="entry name" value="ATP-dependent DNA helicase RecQ"/>
    <property type="match status" value="1"/>
</dbReference>
<keyword evidence="10" id="KW-0067">ATP-binding</keyword>
<dbReference type="NCBIfam" id="TIGR01389">
    <property type="entry name" value="recQ"/>
    <property type="match status" value="1"/>
</dbReference>
<dbReference type="InterPro" id="IPR027417">
    <property type="entry name" value="P-loop_NTPase"/>
</dbReference>
<evidence type="ECO:0000256" key="5">
    <source>
        <dbReference type="ARBA" id="ARBA00022741"/>
    </source>
</evidence>
<dbReference type="GO" id="GO:0046872">
    <property type="term" value="F:metal ion binding"/>
    <property type="evidence" value="ECO:0007669"/>
    <property type="project" value="UniProtKB-KW"/>
</dbReference>
<evidence type="ECO:0000256" key="8">
    <source>
        <dbReference type="ARBA" id="ARBA00022806"/>
    </source>
</evidence>
<keyword evidence="9" id="KW-0862">Zinc</keyword>
<dbReference type="InterPro" id="IPR006293">
    <property type="entry name" value="DNA_helicase_ATP-dep_RecQ_bac"/>
</dbReference>
<dbReference type="Pfam" id="PF16124">
    <property type="entry name" value="RecQ_Zn_bind"/>
    <property type="match status" value="1"/>
</dbReference>
<name>E1WX86_HALMS</name>
<evidence type="ECO:0000256" key="2">
    <source>
        <dbReference type="ARBA" id="ARBA00001947"/>
    </source>
</evidence>
<dbReference type="GO" id="GO:0030894">
    <property type="term" value="C:replisome"/>
    <property type="evidence" value="ECO:0007669"/>
    <property type="project" value="TreeGrafter"/>
</dbReference>
<evidence type="ECO:0000259" key="19">
    <source>
        <dbReference type="PROSITE" id="PS51194"/>
    </source>
</evidence>
<evidence type="ECO:0000256" key="6">
    <source>
        <dbReference type="ARBA" id="ARBA00022763"/>
    </source>
</evidence>
<keyword evidence="6" id="KW-0227">DNA damage</keyword>
<evidence type="ECO:0000256" key="9">
    <source>
        <dbReference type="ARBA" id="ARBA00022833"/>
    </source>
</evidence>
<dbReference type="InterPro" id="IPR010997">
    <property type="entry name" value="HRDC-like_sf"/>
</dbReference>
<dbReference type="GO" id="GO:0006310">
    <property type="term" value="P:DNA recombination"/>
    <property type="evidence" value="ECO:0007669"/>
    <property type="project" value="UniProtKB-UniRule"/>
</dbReference>
<evidence type="ECO:0000256" key="3">
    <source>
        <dbReference type="ARBA" id="ARBA00005446"/>
    </source>
</evidence>
<evidence type="ECO:0000256" key="15">
    <source>
        <dbReference type="ARBA" id="ARBA00034617"/>
    </source>
</evidence>
<keyword evidence="14" id="KW-0413">Isomerase</keyword>
<dbReference type="GO" id="GO:0005524">
    <property type="term" value="F:ATP binding"/>
    <property type="evidence" value="ECO:0007669"/>
    <property type="project" value="UniProtKB-KW"/>
</dbReference>
<evidence type="ECO:0000256" key="13">
    <source>
        <dbReference type="ARBA" id="ARBA00023204"/>
    </source>
</evidence>
<evidence type="ECO:0000256" key="14">
    <source>
        <dbReference type="ARBA" id="ARBA00023235"/>
    </source>
</evidence>
<dbReference type="Gene3D" id="1.10.150.80">
    <property type="entry name" value="HRDC domain"/>
    <property type="match status" value="1"/>
</dbReference>
<evidence type="ECO:0000256" key="4">
    <source>
        <dbReference type="ARBA" id="ARBA00022723"/>
    </source>
</evidence>
<evidence type="ECO:0000256" key="11">
    <source>
        <dbReference type="ARBA" id="ARBA00023125"/>
    </source>
</evidence>
<evidence type="ECO:0000256" key="16">
    <source>
        <dbReference type="NCBIfam" id="TIGR01389"/>
    </source>
</evidence>
<reference evidence="21" key="1">
    <citation type="journal article" date="2013" name="ISME J.">
        <title>A small predatory core genome in the divergent marine Bacteriovorax marinus SJ and the terrestrial Bdellovibrio bacteriovorus.</title>
        <authorList>
            <person name="Crossman L.C."/>
            <person name="Chen H."/>
            <person name="Cerdeno-Tarraga A.M."/>
            <person name="Brooks K."/>
            <person name="Quail M.A."/>
            <person name="Pineiro S.A."/>
            <person name="Hobley L."/>
            <person name="Sockett R.E."/>
            <person name="Bentley S.D."/>
            <person name="Parkhill J."/>
            <person name="Williams H.N."/>
            <person name="Stine O.C."/>
        </authorList>
    </citation>
    <scope>NUCLEOTIDE SEQUENCE [LARGE SCALE GENOMIC DNA]</scope>
    <source>
        <strain evidence="21">ATCC BAA-682 / DSM 15412 / SJ</strain>
    </source>
</reference>
<dbReference type="NCBIfam" id="TIGR00614">
    <property type="entry name" value="recQ_fam"/>
    <property type="match status" value="1"/>
</dbReference>
<dbReference type="Gene3D" id="3.40.50.300">
    <property type="entry name" value="P-loop containing nucleotide triphosphate hydrolases"/>
    <property type="match status" value="2"/>
</dbReference>
<evidence type="ECO:0000259" key="17">
    <source>
        <dbReference type="PROSITE" id="PS50967"/>
    </source>
</evidence>
<dbReference type="SUPFAM" id="SSF52540">
    <property type="entry name" value="P-loop containing nucleoside triphosphate hydrolases"/>
    <property type="match status" value="2"/>
</dbReference>
<dbReference type="SMART" id="SM00956">
    <property type="entry name" value="RQC"/>
    <property type="match status" value="1"/>
</dbReference>
<dbReference type="PROSITE" id="PS50967">
    <property type="entry name" value="HRDC"/>
    <property type="match status" value="1"/>
</dbReference>
<evidence type="ECO:0000313" key="20">
    <source>
        <dbReference type="EMBL" id="CBW25787.1"/>
    </source>
</evidence>
<dbReference type="GO" id="GO:0009432">
    <property type="term" value="P:SOS response"/>
    <property type="evidence" value="ECO:0007669"/>
    <property type="project" value="UniProtKB-UniRule"/>
</dbReference>
<dbReference type="Pfam" id="PF00270">
    <property type="entry name" value="DEAD"/>
    <property type="match status" value="1"/>
</dbReference>
<accession>E1WX86</accession>
<dbReference type="PROSITE" id="PS51192">
    <property type="entry name" value="HELICASE_ATP_BIND_1"/>
    <property type="match status" value="1"/>
</dbReference>
<dbReference type="GO" id="GO:0043138">
    <property type="term" value="F:3'-5' DNA helicase activity"/>
    <property type="evidence" value="ECO:0007669"/>
    <property type="project" value="UniProtKB-EC"/>
</dbReference>
<dbReference type="FunFam" id="3.40.50.300:FF:000156">
    <property type="entry name" value="ATP-dependent DNA helicase recQ"/>
    <property type="match status" value="1"/>
</dbReference>
<dbReference type="GO" id="GO:0009378">
    <property type="term" value="F:four-way junction helicase activity"/>
    <property type="evidence" value="ECO:0007669"/>
    <property type="project" value="TreeGrafter"/>
</dbReference>
<feature type="domain" description="HRDC" evidence="17">
    <location>
        <begin position="528"/>
        <end position="605"/>
    </location>
</feature>
<dbReference type="CDD" id="cd17920">
    <property type="entry name" value="DEXHc_RecQ"/>
    <property type="match status" value="1"/>
</dbReference>
<keyword evidence="7" id="KW-0378">Hydrolase</keyword>
<feature type="domain" description="Helicase C-terminal" evidence="19">
    <location>
        <begin position="222"/>
        <end position="373"/>
    </location>
</feature>
<comment type="similarity">
    <text evidence="3">Belongs to the helicase family. RecQ subfamily.</text>
</comment>
<dbReference type="GO" id="GO:0005737">
    <property type="term" value="C:cytoplasm"/>
    <property type="evidence" value="ECO:0007669"/>
    <property type="project" value="TreeGrafter"/>
</dbReference>
<dbReference type="SMART" id="SM00490">
    <property type="entry name" value="HELICc"/>
    <property type="match status" value="1"/>
</dbReference>
<protein>
    <recommendedName>
        <fullName evidence="16">DNA helicase RecQ</fullName>
        <ecNumber evidence="16">5.6.2.4</ecNumber>
    </recommendedName>
</protein>
<dbReference type="InterPro" id="IPR018982">
    <property type="entry name" value="RQC_domain"/>
</dbReference>
<dbReference type="Pfam" id="PF00271">
    <property type="entry name" value="Helicase_C"/>
    <property type="match status" value="1"/>
</dbReference>
<dbReference type="SMART" id="SM00487">
    <property type="entry name" value="DEXDc"/>
    <property type="match status" value="1"/>
</dbReference>
<dbReference type="CDD" id="cd18794">
    <property type="entry name" value="SF2_C_RecQ"/>
    <property type="match status" value="1"/>
</dbReference>
<dbReference type="GO" id="GO:0043590">
    <property type="term" value="C:bacterial nucleoid"/>
    <property type="evidence" value="ECO:0007669"/>
    <property type="project" value="TreeGrafter"/>
</dbReference>
<dbReference type="Pfam" id="PF00570">
    <property type="entry name" value="HRDC"/>
    <property type="match status" value="1"/>
</dbReference>
<dbReference type="AlphaFoldDB" id="E1WX86"/>
<dbReference type="InterPro" id="IPR014001">
    <property type="entry name" value="Helicase_ATP-bd"/>
</dbReference>
<evidence type="ECO:0000256" key="12">
    <source>
        <dbReference type="ARBA" id="ARBA00023172"/>
    </source>
</evidence>
<evidence type="ECO:0000256" key="10">
    <source>
        <dbReference type="ARBA" id="ARBA00022840"/>
    </source>
</evidence>
<dbReference type="InterPro" id="IPR001650">
    <property type="entry name" value="Helicase_C-like"/>
</dbReference>
<dbReference type="Pfam" id="PF09382">
    <property type="entry name" value="RQC"/>
    <property type="match status" value="1"/>
</dbReference>
<dbReference type="Proteomes" id="UP000008963">
    <property type="component" value="Chromosome"/>
</dbReference>
<dbReference type="InterPro" id="IPR032284">
    <property type="entry name" value="RecQ_Zn-bd"/>
</dbReference>
<gene>
    <name evidence="20" type="primary">recQ</name>
    <name evidence="20" type="ordered locus">BMS_0896</name>
</gene>
<dbReference type="PANTHER" id="PTHR13710:SF105">
    <property type="entry name" value="ATP-DEPENDENT DNA HELICASE Q1"/>
    <property type="match status" value="1"/>
</dbReference>
<feature type="domain" description="Helicase ATP-binding" evidence="18">
    <location>
        <begin position="33"/>
        <end position="201"/>
    </location>
</feature>
<dbReference type="GO" id="GO:0006281">
    <property type="term" value="P:DNA repair"/>
    <property type="evidence" value="ECO:0007669"/>
    <property type="project" value="UniProtKB-KW"/>
</dbReference>
<dbReference type="STRING" id="862908.BMS_0896"/>
<evidence type="ECO:0000259" key="18">
    <source>
        <dbReference type="PROSITE" id="PS51192"/>
    </source>
</evidence>
<comment type="catalytic activity">
    <reaction evidence="15">
        <text>Couples ATP hydrolysis with the unwinding of duplex DNA by translocating in the 3'-5' direction.</text>
        <dbReference type="EC" id="5.6.2.4"/>
    </reaction>
</comment>
<dbReference type="GO" id="GO:0003677">
    <property type="term" value="F:DNA binding"/>
    <property type="evidence" value="ECO:0007669"/>
    <property type="project" value="UniProtKB-KW"/>
</dbReference>
<dbReference type="HOGENOM" id="CLU_001103_14_3_7"/>
<dbReference type="SMART" id="SM00341">
    <property type="entry name" value="HRDC"/>
    <property type="match status" value="1"/>
</dbReference>
<dbReference type="InterPro" id="IPR004589">
    <property type="entry name" value="DNA_helicase_ATP-dep_RecQ"/>
</dbReference>
<dbReference type="EMBL" id="FQ312005">
    <property type="protein sequence ID" value="CBW25787.1"/>
    <property type="molecule type" value="Genomic_DNA"/>
</dbReference>
<dbReference type="PATRIC" id="fig|862908.3.peg.854"/>
<dbReference type="KEGG" id="bmx:BMS_0896"/>
<sequence length="605" mass="68939">MLIYLPMRDKQIHQILKDKFGHKSFRLSQHDIVNSILDGHDTMAIMPTGGGKSICYQVPALYLEGITLVVSPLISLMSDQVSNLAANGIHAVYLNSNQSPEQRQEAISDIRSKRAKLVYISPEGILSGGNSSLLESIDISLIAIDEAHCVSQWGHEFRPDYTRLGLLKELFPSTPLMALTATADEKTRRDIAYQLKMEEPNIYISSFDRSNIKYSILEREDEIKQLDEFISKNHAGDTGIVYCLSRKKVESVSKKLKERGHHSFAYHAGLSANERDFVQKAFNNDDGIIIVATVAFGMGIDRPDVRFVAHLDLPKSVESYYQETGRAGRDGQAANAWMVYGLQDVIKHSHMLETTEASEHYKKVAREKLDSMLSICETTKCRRNFLLQYFEEESSPKCDNCDSCLHPGDVWDARVDAQKLLSTIFRTGQRYGANYIVDVLRGSKNSKVEERGHHNLSVYGIGKDETKSHWNLIVRQLLNMKYIAISNWEYRTLTLMKKSEALLKGEEEFLLKKRKITLRKSAPTENQNHQRDDLFNNLRKIRKSIANENGLAPFMIFGDKTLHDMCHLLPRDKSEFLMVNGVGTNKCERYGDDFLKEINSYIQRN</sequence>
<dbReference type="Gene3D" id="1.10.10.10">
    <property type="entry name" value="Winged helix-like DNA-binding domain superfamily/Winged helix DNA-binding domain"/>
    <property type="match status" value="1"/>
</dbReference>
<keyword evidence="11" id="KW-0238">DNA-binding</keyword>
<keyword evidence="21" id="KW-1185">Reference proteome</keyword>
<dbReference type="InterPro" id="IPR002121">
    <property type="entry name" value="HRDC_dom"/>
</dbReference>
<dbReference type="InterPro" id="IPR044876">
    <property type="entry name" value="HRDC_dom_sf"/>
</dbReference>